<gene>
    <name evidence="2" type="ORF">COR50_14650</name>
</gene>
<dbReference type="EMBL" id="CP023777">
    <property type="protein sequence ID" value="ATL48304.1"/>
    <property type="molecule type" value="Genomic_DNA"/>
</dbReference>
<evidence type="ECO:0000313" key="2">
    <source>
        <dbReference type="EMBL" id="ATL48304.1"/>
    </source>
</evidence>
<dbReference type="AlphaFoldDB" id="A0A291QWS1"/>
<dbReference type="GO" id="GO:0016646">
    <property type="term" value="F:oxidoreductase activity, acting on the CH-NH group of donors, NAD or NADP as acceptor"/>
    <property type="evidence" value="ECO:0007669"/>
    <property type="project" value="TreeGrafter"/>
</dbReference>
<dbReference type="Gene3D" id="3.40.50.720">
    <property type="entry name" value="NAD(P)-binding Rossmann-like Domain"/>
    <property type="match status" value="1"/>
</dbReference>
<name>A0A291QWS1_9BACT</name>
<proteinExistence type="predicted"/>
<dbReference type="InterPro" id="IPR016040">
    <property type="entry name" value="NAD(P)-bd_dom"/>
</dbReference>
<protein>
    <submittedName>
        <fullName evidence="2">3-beta hydroxysteroid dehydrogenase</fullName>
    </submittedName>
</protein>
<dbReference type="PANTHER" id="PTHR43355">
    <property type="entry name" value="FLAVIN REDUCTASE (NADPH)"/>
    <property type="match status" value="1"/>
</dbReference>
<dbReference type="RefSeq" id="WP_098194678.1">
    <property type="nucleotide sequence ID" value="NZ_CP023777.1"/>
</dbReference>
<dbReference type="CDD" id="cd05244">
    <property type="entry name" value="BVR-B_like_SDR_a"/>
    <property type="match status" value="1"/>
</dbReference>
<dbReference type="InterPro" id="IPR051606">
    <property type="entry name" value="Polyketide_Oxido-like"/>
</dbReference>
<dbReference type="SUPFAM" id="SSF51735">
    <property type="entry name" value="NAD(P)-binding Rossmann-fold domains"/>
    <property type="match status" value="1"/>
</dbReference>
<sequence>MKIALIGASGFIGSAILKEALDRDIAVTAIVRHPEKINLEHPKLTKLKGDALDEENLSEIIKGHDAVISAYNAGWQNPDIYTEQVAANHSIVDALHKSGIRRFLAVGGAGSLEVAPGVELINTPDFPALFKGGAMATREMLILLQKDADLDWTFLSPPISIDPGKRTGNYRMGGDQVVFDSNGHSKITVADYAVAMIDELERPKHIRSRFTVAY</sequence>
<dbReference type="OrthoDB" id="9785372at2"/>
<reference evidence="2 3" key="1">
    <citation type="submission" date="2017-10" db="EMBL/GenBank/DDBJ databases">
        <title>Paenichitinophaga pekingensis gen. nov., sp. nov., isolated from activated sludge.</title>
        <authorList>
            <person name="Jin D."/>
            <person name="Kong X."/>
            <person name="Deng Y."/>
            <person name="Bai Z."/>
        </authorList>
    </citation>
    <scope>NUCLEOTIDE SEQUENCE [LARGE SCALE GENOMIC DNA]</scope>
    <source>
        <strain evidence="2 3">13</strain>
    </source>
</reference>
<dbReference type="PANTHER" id="PTHR43355:SF2">
    <property type="entry name" value="FLAVIN REDUCTASE (NADPH)"/>
    <property type="match status" value="1"/>
</dbReference>
<organism evidence="2 3">
    <name type="scientific">Chitinophaga caeni</name>
    <dbReference type="NCBI Taxonomy" id="2029983"/>
    <lineage>
        <taxon>Bacteria</taxon>
        <taxon>Pseudomonadati</taxon>
        <taxon>Bacteroidota</taxon>
        <taxon>Chitinophagia</taxon>
        <taxon>Chitinophagales</taxon>
        <taxon>Chitinophagaceae</taxon>
        <taxon>Chitinophaga</taxon>
    </lineage>
</organism>
<evidence type="ECO:0000313" key="3">
    <source>
        <dbReference type="Proteomes" id="UP000220133"/>
    </source>
</evidence>
<feature type="domain" description="NAD(P)-binding" evidence="1">
    <location>
        <begin position="7"/>
        <end position="199"/>
    </location>
</feature>
<dbReference type="Pfam" id="PF13460">
    <property type="entry name" value="NAD_binding_10"/>
    <property type="match status" value="1"/>
</dbReference>
<accession>A0A291QWS1</accession>
<dbReference type="InterPro" id="IPR036291">
    <property type="entry name" value="NAD(P)-bd_dom_sf"/>
</dbReference>
<evidence type="ECO:0000259" key="1">
    <source>
        <dbReference type="Pfam" id="PF13460"/>
    </source>
</evidence>
<dbReference type="KEGG" id="cbae:COR50_14650"/>
<dbReference type="Proteomes" id="UP000220133">
    <property type="component" value="Chromosome"/>
</dbReference>
<keyword evidence="3" id="KW-1185">Reference proteome</keyword>